<feature type="coiled-coil region" evidence="1">
    <location>
        <begin position="827"/>
        <end position="882"/>
    </location>
</feature>
<feature type="coiled-coil region" evidence="1">
    <location>
        <begin position="552"/>
        <end position="791"/>
    </location>
</feature>
<dbReference type="InterPro" id="IPR019448">
    <property type="entry name" value="NT-C2"/>
</dbReference>
<feature type="compositionally biased region" description="Low complexity" evidence="2">
    <location>
        <begin position="207"/>
        <end position="221"/>
    </location>
</feature>
<feature type="domain" description="C2 NT-type" evidence="3">
    <location>
        <begin position="6"/>
        <end position="145"/>
    </location>
</feature>
<name>A0A2N9IZV9_FAGSY</name>
<feature type="coiled-coil region" evidence="1">
    <location>
        <begin position="922"/>
        <end position="981"/>
    </location>
</feature>
<dbReference type="EMBL" id="OIVN01006337">
    <property type="protein sequence ID" value="SPD30866.1"/>
    <property type="molecule type" value="Genomic_DNA"/>
</dbReference>
<feature type="coiled-coil region" evidence="1">
    <location>
        <begin position="1045"/>
        <end position="1086"/>
    </location>
</feature>
<feature type="coiled-coil region" evidence="1">
    <location>
        <begin position="292"/>
        <end position="340"/>
    </location>
</feature>
<evidence type="ECO:0000259" key="3">
    <source>
        <dbReference type="PROSITE" id="PS51840"/>
    </source>
</evidence>
<feature type="region of interest" description="Disordered" evidence="2">
    <location>
        <begin position="207"/>
        <end position="232"/>
    </location>
</feature>
<dbReference type="PANTHER" id="PTHR34452">
    <property type="entry name" value="MYOSIN HEAVY CHAIN-RELATED PROTEIN"/>
    <property type="match status" value="1"/>
</dbReference>
<feature type="coiled-coil region" evidence="1">
    <location>
        <begin position="399"/>
        <end position="447"/>
    </location>
</feature>
<evidence type="ECO:0000256" key="2">
    <source>
        <dbReference type="SAM" id="MobiDB-lite"/>
    </source>
</evidence>
<accession>A0A2N9IZV9</accession>
<sequence length="1103" mass="125345">MFKSARWRSERSKIKAVFKLQFHATQVSNFGADSLILSLIPADVGKPTAKLERATVRNGTCRWENPVYETVKFSQELRTGKINERIYQILVSTGSSKAGSIGEVSIDFAEYAEATKASSVSLPLKNANANSNSNAVLHVLIQRVQENVNQREVEEFEDAKMKSEDRSLKTFLSNDDADESIANHHTDDGPINKTIHNVELNANCRASSGSDITLSSSESSSGHNTPRELGLRNNIHQDPSRLLSSHNSLPHNPAANSSMAVYEEWSGSSDHGISTDDSTHSSHDALPRERSLQASDIEIEKLKADLVALARQADISELELQTLRKQIVKESKRGQDLSREIVSLKEERDAFKSDCEKLKSFNKRMDEAKVKNKLQLEGGDLRSLVEEFRQELSYEKDLNANLRLQLQKTQESNNELLLAVRDLDEMVEEKNREISNLTNKKQSSENAKELRGTLLKCETDDDEEQKALEELVKGQSNAKETYLLEQKIIDLYGEIEIYRRDKDELEMQMEQLALDYEILKQENHDMSYKLEQSQLQEQLTMHYECSSPSAAINELEAVIESLESELKNQSNEFSDSLATIRELETHIKSLEEELDKQAQGFEADLEAVSRAKVEQEQRAIRAEEALRMTRWRNASTAERLQEEVKRLSMQMASTFDANEKVAAKALMRANELHLQKSQLEEVLQKVTEEIQSVKEDYEAKIHELSNQIDTKTYQMEQMLLEIDNKSKELEYQKQHVEELRRAFSEETEMLKAEIKRLTADNICLSEQTEQQENLQAELEQMKISVNESELLLQGGNTQRIEMVNTIALMKKEAEKSLEDLNGIRHLKDEKEATIGLLQSEMEALKAHCDEMKHSLSEDEAEKERLRKQVFQLKNDLKKKDDAFTSMEKKLRDGNGRTALSDGTKTTPKNNRSPPAPRGPKEVASLRERIKLLEGQIKLKETALETSTNSFLEKEKDLQNKIEELESKVEELDQSCAFQKMVEDTNDITSTSDRPEEARAAAELMGSTACVPKENGNALSSIKSNDETSLENEPKASSISNRDGNLDDLIAELTSLKERNKSMESELKEMQERYSEISLKFAEVEGERQQLVMTVRNLKNAKKS</sequence>
<feature type="region of interest" description="Disordered" evidence="2">
    <location>
        <begin position="1011"/>
        <end position="1042"/>
    </location>
</feature>
<dbReference type="PROSITE" id="PS51840">
    <property type="entry name" value="C2_NT"/>
    <property type="match status" value="1"/>
</dbReference>
<dbReference type="Pfam" id="PF10358">
    <property type="entry name" value="NT-C2"/>
    <property type="match status" value="1"/>
</dbReference>
<evidence type="ECO:0000256" key="1">
    <source>
        <dbReference type="SAM" id="Coils"/>
    </source>
</evidence>
<proteinExistence type="predicted"/>
<organism evidence="4">
    <name type="scientific">Fagus sylvatica</name>
    <name type="common">Beechnut</name>
    <dbReference type="NCBI Taxonomy" id="28930"/>
    <lineage>
        <taxon>Eukaryota</taxon>
        <taxon>Viridiplantae</taxon>
        <taxon>Streptophyta</taxon>
        <taxon>Embryophyta</taxon>
        <taxon>Tracheophyta</taxon>
        <taxon>Spermatophyta</taxon>
        <taxon>Magnoliopsida</taxon>
        <taxon>eudicotyledons</taxon>
        <taxon>Gunneridae</taxon>
        <taxon>Pentapetalae</taxon>
        <taxon>rosids</taxon>
        <taxon>fabids</taxon>
        <taxon>Fagales</taxon>
        <taxon>Fagaceae</taxon>
        <taxon>Fagus</taxon>
    </lineage>
</organism>
<reference evidence="4" key="1">
    <citation type="submission" date="2018-02" db="EMBL/GenBank/DDBJ databases">
        <authorList>
            <person name="Cohen D.B."/>
            <person name="Kent A.D."/>
        </authorList>
    </citation>
    <scope>NUCLEOTIDE SEQUENCE</scope>
</reference>
<dbReference type="PANTHER" id="PTHR34452:SF7">
    <property type="entry name" value="MYOSIN HEAVY CHAIN-RELATED PROTEIN"/>
    <property type="match status" value="1"/>
</dbReference>
<feature type="coiled-coil region" evidence="1">
    <location>
        <begin position="488"/>
        <end position="522"/>
    </location>
</feature>
<evidence type="ECO:0000313" key="4">
    <source>
        <dbReference type="EMBL" id="SPD30866.1"/>
    </source>
</evidence>
<feature type="compositionally biased region" description="Basic and acidic residues" evidence="2">
    <location>
        <begin position="273"/>
        <end position="291"/>
    </location>
</feature>
<feature type="compositionally biased region" description="Polar residues" evidence="2">
    <location>
        <begin position="900"/>
        <end position="912"/>
    </location>
</feature>
<dbReference type="AlphaFoldDB" id="A0A2N9IZV9"/>
<feature type="region of interest" description="Disordered" evidence="2">
    <location>
        <begin position="886"/>
        <end position="922"/>
    </location>
</feature>
<gene>
    <name evidence="4" type="ORF">FSB_LOCUS58748</name>
</gene>
<protein>
    <recommendedName>
        <fullName evidence="3">C2 NT-type domain-containing protein</fullName>
    </recommendedName>
</protein>
<feature type="region of interest" description="Disordered" evidence="2">
    <location>
        <begin position="266"/>
        <end position="292"/>
    </location>
</feature>
<keyword evidence="1" id="KW-0175">Coiled coil</keyword>